<dbReference type="PANTHER" id="PTHR37298:SF1">
    <property type="entry name" value="UPF0111 PROTEIN YKAA"/>
    <property type="match status" value="1"/>
</dbReference>
<sequence>MFSISNKHEEFFDYLIENAEKFRRGAVIANEVMKDLSLLPDHMEEITNLEHGADKVNFDVIKQLARVFITPIDREDFYNLSCRLEDCIDNLHGFIMRVDMYHITQSTPAAVRGTEVLIDMGNELASTFELLKNIDKHQAELIYHTEKLNKMETEVDHIYRAEMSRIFSGEMPLLDVIRWKDTMASIEETADKVEALGNLIKGVVMKYA</sequence>
<evidence type="ECO:0000256" key="1">
    <source>
        <dbReference type="ARBA" id="ARBA00008591"/>
    </source>
</evidence>
<dbReference type="InterPro" id="IPR018445">
    <property type="entry name" value="Put_Phosphate_transp_reg"/>
</dbReference>
<dbReference type="KEGG" id="mhw:ACT01_07385"/>
<evidence type="ECO:0000313" key="2">
    <source>
        <dbReference type="EMBL" id="MFG6272349.1"/>
    </source>
</evidence>
<evidence type="ECO:0000313" key="3">
    <source>
        <dbReference type="EMBL" id="NME27563.1"/>
    </source>
</evidence>
<name>A0A848BYZ5_9FIRM</name>
<dbReference type="InterPro" id="IPR038078">
    <property type="entry name" value="PhoU-like_sf"/>
</dbReference>
<dbReference type="Proteomes" id="UP000591071">
    <property type="component" value="Unassembled WGS sequence"/>
</dbReference>
<accession>A0A848BYZ5</accession>
<comment type="similarity">
    <text evidence="1">Belongs to the UPF0111 family.</text>
</comment>
<keyword evidence="5" id="KW-1185">Reference proteome</keyword>
<reference evidence="2 5" key="2">
    <citation type="submission" date="2024-10" db="EMBL/GenBank/DDBJ databases">
        <authorList>
            <person name="Sang B.-I."/>
            <person name="Prabhaharan D."/>
        </authorList>
    </citation>
    <scope>NUCLEOTIDE SEQUENCE [LARGE SCALE GENOMIC DNA]</scope>
    <source>
        <strain evidence="2 5">MH</strain>
    </source>
</reference>
<dbReference type="EMBL" id="JABAFG010000003">
    <property type="protein sequence ID" value="NME27563.1"/>
    <property type="molecule type" value="Genomic_DNA"/>
</dbReference>
<protein>
    <submittedName>
        <fullName evidence="2">DUF47 domain-containing protein</fullName>
    </submittedName>
    <submittedName>
        <fullName evidence="3">DUF47 family protein</fullName>
    </submittedName>
</protein>
<dbReference type="Proteomes" id="UP001605989">
    <property type="component" value="Unassembled WGS sequence"/>
</dbReference>
<dbReference type="Gene3D" id="1.20.58.220">
    <property type="entry name" value="Phosphate transport system protein phou homolog 2, domain 2"/>
    <property type="match status" value="1"/>
</dbReference>
<proteinExistence type="inferred from homology"/>
<evidence type="ECO:0000313" key="5">
    <source>
        <dbReference type="Proteomes" id="UP001605989"/>
    </source>
</evidence>
<dbReference type="OrthoDB" id="9797568at2"/>
<comment type="caution">
    <text evidence="3">The sequence shown here is derived from an EMBL/GenBank/DDBJ whole genome shotgun (WGS) entry which is preliminary data.</text>
</comment>
<dbReference type="InterPro" id="IPR052912">
    <property type="entry name" value="UPF0111_domain"/>
</dbReference>
<organism evidence="3 4">
    <name type="scientific">Megasphaera hexanoica</name>
    <dbReference type="NCBI Taxonomy" id="1675036"/>
    <lineage>
        <taxon>Bacteria</taxon>
        <taxon>Bacillati</taxon>
        <taxon>Bacillota</taxon>
        <taxon>Negativicutes</taxon>
        <taxon>Veillonellales</taxon>
        <taxon>Veillonellaceae</taxon>
        <taxon>Megasphaera</taxon>
    </lineage>
</organism>
<dbReference type="AlphaFoldDB" id="A0A848BYZ5"/>
<dbReference type="EMBL" id="JBIEKR010000003">
    <property type="protein sequence ID" value="MFG6272349.1"/>
    <property type="molecule type" value="Genomic_DNA"/>
</dbReference>
<dbReference type="Pfam" id="PF01865">
    <property type="entry name" value="PhoU_div"/>
    <property type="match status" value="1"/>
</dbReference>
<reference evidence="3 4" key="1">
    <citation type="submission" date="2020-04" db="EMBL/GenBank/DDBJ databases">
        <authorList>
            <person name="Hitch T.C.A."/>
            <person name="Wylensek D."/>
            <person name="Clavel T."/>
        </authorList>
    </citation>
    <scope>NUCLEOTIDE SEQUENCE [LARGE SCALE GENOMIC DNA]</scope>
    <source>
        <strain evidence="3 4">Oil-RF-744-FAT-WT-6-1</strain>
    </source>
</reference>
<dbReference type="PANTHER" id="PTHR37298">
    <property type="entry name" value="UPF0111 PROTEIN YKAA"/>
    <property type="match status" value="1"/>
</dbReference>
<gene>
    <name evidence="2" type="ORF">ACGTZG_04025</name>
    <name evidence="3" type="ORF">HF872_02810</name>
</gene>
<evidence type="ECO:0000313" key="4">
    <source>
        <dbReference type="Proteomes" id="UP000591071"/>
    </source>
</evidence>
<dbReference type="RefSeq" id="WP_059075960.1">
    <property type="nucleotide sequence ID" value="NZ_CP011940.1"/>
</dbReference>